<dbReference type="InterPro" id="IPR036803">
    <property type="entry name" value="Porphobilinogen_deaminase_C_sf"/>
</dbReference>
<dbReference type="InterPro" id="IPR022419">
    <property type="entry name" value="Porphobilin_deaminase_cofac_BS"/>
</dbReference>
<dbReference type="NCBIfam" id="TIGR00212">
    <property type="entry name" value="hemC"/>
    <property type="match status" value="1"/>
</dbReference>
<dbReference type="PANTHER" id="PTHR11557:SF0">
    <property type="entry name" value="PORPHOBILINOGEN DEAMINASE"/>
    <property type="match status" value="1"/>
</dbReference>
<dbReference type="Proteomes" id="UP000197032">
    <property type="component" value="Unassembled WGS sequence"/>
</dbReference>
<comment type="miscellaneous">
    <text evidence="9">The porphobilinogen subunits are added to the dipyrromethane group.</text>
</comment>
<reference evidence="13" key="1">
    <citation type="journal article" date="2017" name="Appl. Environ. Microbiol.">
        <title>Genomic Analysis of Calderihabitans maritimus KKC1, a Thermophilic, Hydrogenogenic, Carboxydotrophic Bacterium Isolated from Marine Sediment.</title>
        <authorList>
            <person name="Omae K."/>
            <person name="Yoneda Y."/>
            <person name="Fukuyama Y."/>
            <person name="Yoshida T."/>
            <person name="Sako Y."/>
        </authorList>
    </citation>
    <scope>NUCLEOTIDE SEQUENCE [LARGE SCALE GENOMIC DNA]</scope>
    <source>
        <strain evidence="13">KKC1</strain>
    </source>
</reference>
<evidence type="ECO:0000256" key="3">
    <source>
        <dbReference type="ARBA" id="ARBA00005173"/>
    </source>
</evidence>
<evidence type="ECO:0000256" key="6">
    <source>
        <dbReference type="ARBA" id="ARBA00022679"/>
    </source>
</evidence>
<keyword evidence="6 9" id="KW-0808">Transferase</keyword>
<gene>
    <name evidence="9" type="primary">hemC</name>
    <name evidence="12" type="ORF">KKC1_27310</name>
</gene>
<proteinExistence type="inferred from homology"/>
<evidence type="ECO:0000256" key="2">
    <source>
        <dbReference type="ARBA" id="ARBA00004735"/>
    </source>
</evidence>
<evidence type="ECO:0000313" key="13">
    <source>
        <dbReference type="Proteomes" id="UP000197032"/>
    </source>
</evidence>
<dbReference type="FunFam" id="3.40.190.10:FF:000005">
    <property type="entry name" value="Porphobilinogen deaminase"/>
    <property type="match status" value="1"/>
</dbReference>
<dbReference type="HAMAP" id="MF_00260">
    <property type="entry name" value="Porphobil_deam"/>
    <property type="match status" value="1"/>
</dbReference>
<evidence type="ECO:0000256" key="5">
    <source>
        <dbReference type="ARBA" id="ARBA00011245"/>
    </source>
</evidence>
<dbReference type="PROSITE" id="PS00533">
    <property type="entry name" value="PORPHOBILINOGEN_DEAM"/>
    <property type="match status" value="1"/>
</dbReference>
<accession>A0A1Z5HVP5</accession>
<dbReference type="Pfam" id="PF03900">
    <property type="entry name" value="Porphobil_deamC"/>
    <property type="match status" value="1"/>
</dbReference>
<dbReference type="AlphaFoldDB" id="A0A1Z5HVP5"/>
<evidence type="ECO:0000313" key="12">
    <source>
        <dbReference type="EMBL" id="GAW93602.1"/>
    </source>
</evidence>
<comment type="pathway">
    <text evidence="3">Porphyrin-containing compound metabolism; chlorophyll biosynthesis.</text>
</comment>
<comment type="cofactor">
    <cofactor evidence="9">
        <name>dipyrromethane</name>
        <dbReference type="ChEBI" id="CHEBI:60342"/>
    </cofactor>
    <text evidence="9">Binds 1 dipyrromethane group covalently.</text>
</comment>
<protein>
    <recommendedName>
        <fullName evidence="9">Porphobilinogen deaminase</fullName>
        <shortName evidence="9">PBG</shortName>
        <ecNumber evidence="9">2.5.1.61</ecNumber>
    </recommendedName>
    <alternativeName>
        <fullName evidence="9">Hydroxymethylbilane synthase</fullName>
        <shortName evidence="9">HMBS</shortName>
    </alternativeName>
    <alternativeName>
        <fullName evidence="9">Pre-uroporphyrinogen synthase</fullName>
    </alternativeName>
</protein>
<evidence type="ECO:0000259" key="11">
    <source>
        <dbReference type="Pfam" id="PF03900"/>
    </source>
</evidence>
<dbReference type="Gene3D" id="3.30.160.40">
    <property type="entry name" value="Porphobilinogen deaminase, C-terminal domain"/>
    <property type="match status" value="1"/>
</dbReference>
<comment type="similarity">
    <text evidence="4 9">Belongs to the HMBS family.</text>
</comment>
<feature type="modified residue" description="S-(dipyrrolylmethanemethyl)cysteine" evidence="9">
    <location>
        <position position="241"/>
    </location>
</feature>
<dbReference type="RefSeq" id="WP_088554699.1">
    <property type="nucleotide sequence ID" value="NZ_BDGJ01000164.1"/>
</dbReference>
<organism evidence="12 13">
    <name type="scientific">Calderihabitans maritimus</name>
    <dbReference type="NCBI Taxonomy" id="1246530"/>
    <lineage>
        <taxon>Bacteria</taxon>
        <taxon>Bacillati</taxon>
        <taxon>Bacillota</taxon>
        <taxon>Clostridia</taxon>
        <taxon>Neomoorellales</taxon>
        <taxon>Calderihabitantaceae</taxon>
        <taxon>Calderihabitans</taxon>
    </lineage>
</organism>
<dbReference type="PIRSF" id="PIRSF001438">
    <property type="entry name" value="4pyrrol_synth_OHMeBilane_synth"/>
    <property type="match status" value="1"/>
</dbReference>
<evidence type="ECO:0000256" key="4">
    <source>
        <dbReference type="ARBA" id="ARBA00005638"/>
    </source>
</evidence>
<evidence type="ECO:0000256" key="1">
    <source>
        <dbReference type="ARBA" id="ARBA00002869"/>
    </source>
</evidence>
<evidence type="ECO:0000259" key="10">
    <source>
        <dbReference type="Pfam" id="PF01379"/>
    </source>
</evidence>
<keyword evidence="13" id="KW-1185">Reference proteome</keyword>
<feature type="domain" description="Porphobilinogen deaminase N-terminal" evidence="10">
    <location>
        <begin position="5"/>
        <end position="212"/>
    </location>
</feature>
<name>A0A1Z5HVP5_9FIRM</name>
<comment type="function">
    <text evidence="1 9">Tetrapolymerization of the monopyrrole PBG into the hydroxymethylbilane pre-uroporphyrinogen in several discrete steps.</text>
</comment>
<dbReference type="InterPro" id="IPR022417">
    <property type="entry name" value="Porphobilin_deaminase_N"/>
</dbReference>
<dbReference type="GO" id="GO:0006782">
    <property type="term" value="P:protoporphyrinogen IX biosynthetic process"/>
    <property type="evidence" value="ECO:0007669"/>
    <property type="project" value="UniProtKB-UniRule"/>
</dbReference>
<dbReference type="Gene3D" id="3.40.190.10">
    <property type="entry name" value="Periplasmic binding protein-like II"/>
    <property type="match status" value="2"/>
</dbReference>
<comment type="catalytic activity">
    <reaction evidence="8 9">
        <text>4 porphobilinogen + H2O = hydroxymethylbilane + 4 NH4(+)</text>
        <dbReference type="Rhea" id="RHEA:13185"/>
        <dbReference type="ChEBI" id="CHEBI:15377"/>
        <dbReference type="ChEBI" id="CHEBI:28938"/>
        <dbReference type="ChEBI" id="CHEBI:57845"/>
        <dbReference type="ChEBI" id="CHEBI:58126"/>
        <dbReference type="EC" id="2.5.1.61"/>
    </reaction>
</comment>
<dbReference type="GO" id="GO:0005737">
    <property type="term" value="C:cytoplasm"/>
    <property type="evidence" value="ECO:0007669"/>
    <property type="project" value="UniProtKB-UniRule"/>
</dbReference>
<dbReference type="FunFam" id="3.40.190.10:FF:000004">
    <property type="entry name" value="Porphobilinogen deaminase"/>
    <property type="match status" value="1"/>
</dbReference>
<dbReference type="PANTHER" id="PTHR11557">
    <property type="entry name" value="PORPHOBILINOGEN DEAMINASE"/>
    <property type="match status" value="1"/>
</dbReference>
<dbReference type="EC" id="2.5.1.61" evidence="9"/>
<dbReference type="PRINTS" id="PR00151">
    <property type="entry name" value="PORPHBDMNASE"/>
</dbReference>
<comment type="subunit">
    <text evidence="5 9">Monomer.</text>
</comment>
<feature type="domain" description="Porphobilinogen deaminase C-terminal" evidence="11">
    <location>
        <begin position="226"/>
        <end position="294"/>
    </location>
</feature>
<dbReference type="EMBL" id="BDGJ01000164">
    <property type="protein sequence ID" value="GAW93602.1"/>
    <property type="molecule type" value="Genomic_DNA"/>
</dbReference>
<comment type="caution">
    <text evidence="12">The sequence shown here is derived from an EMBL/GenBank/DDBJ whole genome shotgun (WGS) entry which is preliminary data.</text>
</comment>
<keyword evidence="7 9" id="KW-0627">Porphyrin biosynthesis</keyword>
<evidence type="ECO:0000256" key="9">
    <source>
        <dbReference type="HAMAP-Rule" id="MF_00260"/>
    </source>
</evidence>
<dbReference type="Pfam" id="PF01379">
    <property type="entry name" value="Porphobil_deam"/>
    <property type="match status" value="1"/>
</dbReference>
<sequence length="314" mass="34667">MAKEIVIGTRDSALALWQTHWVLDKLQKLNPEYTFRVKHIKTQGDKILDVALAKIGDKGLFTKELEVALLNRDIDLAVHSMKDLPTTLPEGLVIGAICERAEPFDVLISHKGYTLATLPQGARVGTSSLRRRAQLLHFRRDLQIEDLRGNLNTRMAKLERLDLDGIVLAAAGVKRMGWEDKISESIPYDICLPAVGQGAIGVEIRENDEEIMNIVNKINHPDSADAIRAERSMMRKLEGGCQIPIGALGLIKDGELTLQGLVASLDGKKLVRSSVTGPRQEAEELGEKLASILLDMGADEILQQVRQETDEDDS</sequence>
<dbReference type="FunFam" id="3.30.160.40:FF:000002">
    <property type="entry name" value="Porphobilinogen deaminase"/>
    <property type="match status" value="1"/>
</dbReference>
<dbReference type="OrthoDB" id="9810298at2"/>
<evidence type="ECO:0000256" key="8">
    <source>
        <dbReference type="ARBA" id="ARBA00048169"/>
    </source>
</evidence>
<dbReference type="InterPro" id="IPR022418">
    <property type="entry name" value="Porphobilinogen_deaminase_C"/>
</dbReference>
<dbReference type="GO" id="GO:0004418">
    <property type="term" value="F:hydroxymethylbilane synthase activity"/>
    <property type="evidence" value="ECO:0007669"/>
    <property type="project" value="UniProtKB-UniRule"/>
</dbReference>
<dbReference type="InterPro" id="IPR000860">
    <property type="entry name" value="HemC"/>
</dbReference>
<dbReference type="SUPFAM" id="SSF53850">
    <property type="entry name" value="Periplasmic binding protein-like II"/>
    <property type="match status" value="1"/>
</dbReference>
<evidence type="ECO:0000256" key="7">
    <source>
        <dbReference type="ARBA" id="ARBA00023244"/>
    </source>
</evidence>
<comment type="pathway">
    <text evidence="2">Porphyrin-containing compound metabolism; protoporphyrin-IX biosynthesis; coproporphyrinogen-III from 5-aminolevulinate: step 2/4.</text>
</comment>
<dbReference type="SUPFAM" id="SSF54782">
    <property type="entry name" value="Porphobilinogen deaminase (hydroxymethylbilane synthase), C-terminal domain"/>
    <property type="match status" value="1"/>
</dbReference>
<dbReference type="CDD" id="cd13646">
    <property type="entry name" value="PBP2_EcHMBS_like"/>
    <property type="match status" value="1"/>
</dbReference>